<dbReference type="InterPro" id="IPR012657">
    <property type="entry name" value="23S_rRNA-intervening_sequence"/>
</dbReference>
<accession>A0A4Q1C301</accession>
<dbReference type="PANTHER" id="PTHR38471">
    <property type="entry name" value="FOUR HELIX BUNDLE PROTEIN"/>
    <property type="match status" value="1"/>
</dbReference>
<dbReference type="PANTHER" id="PTHR38471:SF2">
    <property type="entry name" value="FOUR HELIX BUNDLE PROTEIN"/>
    <property type="match status" value="1"/>
</dbReference>
<dbReference type="Gene3D" id="1.20.1440.60">
    <property type="entry name" value="23S rRNA-intervening sequence"/>
    <property type="match status" value="1"/>
</dbReference>
<evidence type="ECO:0000313" key="2">
    <source>
        <dbReference type="Proteomes" id="UP000289455"/>
    </source>
</evidence>
<dbReference type="Proteomes" id="UP000289455">
    <property type="component" value="Unassembled WGS sequence"/>
</dbReference>
<comment type="caution">
    <text evidence="1">The sequence shown here is derived from an EMBL/GenBank/DDBJ whole genome shotgun (WGS) entry which is preliminary data.</text>
</comment>
<keyword evidence="2" id="KW-1185">Reference proteome</keyword>
<organism evidence="1 2">
    <name type="scientific">Aquirufa rosea</name>
    <dbReference type="NCBI Taxonomy" id="2509241"/>
    <lineage>
        <taxon>Bacteria</taxon>
        <taxon>Pseudomonadati</taxon>
        <taxon>Bacteroidota</taxon>
        <taxon>Cytophagia</taxon>
        <taxon>Cytophagales</taxon>
        <taxon>Flectobacillaceae</taxon>
        <taxon>Aquirufa</taxon>
    </lineage>
</organism>
<dbReference type="InterPro" id="IPR036583">
    <property type="entry name" value="23S_rRNA_IVS_sf"/>
</dbReference>
<protein>
    <submittedName>
        <fullName evidence="1">Four helix bundle protein</fullName>
    </submittedName>
</protein>
<evidence type="ECO:0000313" key="1">
    <source>
        <dbReference type="EMBL" id="RXK52603.1"/>
    </source>
</evidence>
<sequence length="122" mass="14149">MGHKNVIKSKSFYFAIQIWNLYQFLVKERNEFVLSKQILRSGTAVGAIIREAEHAESKADFKHKMSIAQKEINETIYGLELLNEIGYLEDSRFAKLMSESDEILRIISRIIITVKHNLSAYK</sequence>
<reference evidence="1 2" key="1">
    <citation type="submission" date="2019-01" db="EMBL/GenBank/DDBJ databases">
        <title>Cytophagaceae bacterium strain CAR-16.</title>
        <authorList>
            <person name="Chen W.-M."/>
        </authorList>
    </citation>
    <scope>NUCLEOTIDE SEQUENCE [LARGE SCALE GENOMIC DNA]</scope>
    <source>
        <strain evidence="1 2">CAR-16</strain>
    </source>
</reference>
<proteinExistence type="predicted"/>
<name>A0A4Q1C301_9BACT</name>
<dbReference type="RefSeq" id="WP_129026044.1">
    <property type="nucleotide sequence ID" value="NZ_SDHY01000001.1"/>
</dbReference>
<dbReference type="AlphaFoldDB" id="A0A4Q1C301"/>
<dbReference type="EMBL" id="SDHY01000001">
    <property type="protein sequence ID" value="RXK52603.1"/>
    <property type="molecule type" value="Genomic_DNA"/>
</dbReference>
<dbReference type="SUPFAM" id="SSF158446">
    <property type="entry name" value="IVS-encoded protein-like"/>
    <property type="match status" value="1"/>
</dbReference>
<dbReference type="NCBIfam" id="TIGR02436">
    <property type="entry name" value="four helix bundle protein"/>
    <property type="match status" value="1"/>
</dbReference>
<dbReference type="PIRSF" id="PIRSF035652">
    <property type="entry name" value="CHP02436"/>
    <property type="match status" value="1"/>
</dbReference>
<gene>
    <name evidence="1" type="ORF">ESB04_02840</name>
</gene>
<dbReference type="Pfam" id="PF05635">
    <property type="entry name" value="23S_rRNA_IVP"/>
    <property type="match status" value="1"/>
</dbReference>
<dbReference type="OrthoDB" id="285993at2"/>